<evidence type="ECO:0000313" key="10">
    <source>
        <dbReference type="Proteomes" id="UP000054524"/>
    </source>
</evidence>
<dbReference type="GeneID" id="77675302"/>
<evidence type="ECO:0000313" key="9">
    <source>
        <dbReference type="EMBL" id="KFG27251.1"/>
    </source>
</evidence>
<gene>
    <name evidence="9" type="ORF">NESG_00329</name>
</gene>
<feature type="transmembrane region" description="Helical" evidence="8">
    <location>
        <begin position="67"/>
        <end position="86"/>
    </location>
</feature>
<evidence type="ECO:0000256" key="3">
    <source>
        <dbReference type="ARBA" id="ARBA00022597"/>
    </source>
</evidence>
<dbReference type="AlphaFoldDB" id="A0A086J533"/>
<feature type="region of interest" description="Disordered" evidence="7">
    <location>
        <begin position="92"/>
        <end position="111"/>
    </location>
</feature>
<evidence type="ECO:0000256" key="6">
    <source>
        <dbReference type="ARBA" id="ARBA00023136"/>
    </source>
</evidence>
<accession>A0A086J533</accession>
<feature type="transmembrane region" description="Helical" evidence="8">
    <location>
        <begin position="486"/>
        <end position="503"/>
    </location>
</feature>
<dbReference type="GO" id="GO:0022857">
    <property type="term" value="F:transmembrane transporter activity"/>
    <property type="evidence" value="ECO:0007669"/>
    <property type="project" value="TreeGrafter"/>
</dbReference>
<protein>
    <submittedName>
        <fullName evidence="9">Uncharacterized protein</fullName>
    </submittedName>
</protein>
<dbReference type="PANTHER" id="PTHR10778">
    <property type="entry name" value="SOLUTE CARRIER FAMILY 35 MEMBER B"/>
    <property type="match status" value="1"/>
</dbReference>
<name>A0A086J533_NEMA1</name>
<feature type="transmembrane region" description="Helical" evidence="8">
    <location>
        <begin position="192"/>
        <end position="210"/>
    </location>
</feature>
<comment type="subcellular location">
    <subcellularLocation>
        <location evidence="1">Membrane</location>
        <topology evidence="1">Multi-pass membrane protein</topology>
    </subcellularLocation>
</comment>
<organism evidence="9 10">
    <name type="scientific">Nematocida ausubeli (strain ATCC PRA-371 / ERTm2)</name>
    <name type="common">Nematode killer fungus</name>
    <dbReference type="NCBI Taxonomy" id="1913371"/>
    <lineage>
        <taxon>Eukaryota</taxon>
        <taxon>Fungi</taxon>
        <taxon>Fungi incertae sedis</taxon>
        <taxon>Microsporidia</taxon>
        <taxon>Nematocida</taxon>
    </lineage>
</organism>
<keyword evidence="3" id="KW-0762">Sugar transport</keyword>
<keyword evidence="5 8" id="KW-1133">Transmembrane helix</keyword>
<evidence type="ECO:0000256" key="2">
    <source>
        <dbReference type="ARBA" id="ARBA00022448"/>
    </source>
</evidence>
<dbReference type="GO" id="GO:0000139">
    <property type="term" value="C:Golgi membrane"/>
    <property type="evidence" value="ECO:0007669"/>
    <property type="project" value="TreeGrafter"/>
</dbReference>
<dbReference type="InterPro" id="IPR013657">
    <property type="entry name" value="SCL35B1-4/HUT1"/>
</dbReference>
<evidence type="ECO:0000256" key="7">
    <source>
        <dbReference type="SAM" id="MobiDB-lite"/>
    </source>
</evidence>
<feature type="transmembrane region" description="Helical" evidence="8">
    <location>
        <begin position="140"/>
        <end position="158"/>
    </location>
</feature>
<evidence type="ECO:0000256" key="1">
    <source>
        <dbReference type="ARBA" id="ARBA00004141"/>
    </source>
</evidence>
<evidence type="ECO:0000256" key="8">
    <source>
        <dbReference type="SAM" id="Phobius"/>
    </source>
</evidence>
<feature type="transmembrane region" description="Helical" evidence="8">
    <location>
        <begin position="27"/>
        <end position="47"/>
    </location>
</feature>
<keyword evidence="6 8" id="KW-0472">Membrane</keyword>
<sequence length="524" mass="60332">MAVCSRFCRDVCTAVHIKIKFKLEKMVFVKSAAGFGEYALRIIYGYYNESMITCGLRAYRFLDGVSIIFSQSIVYIGLSLFFLALHSRRRKNSSKRGQKHETQSKRKTHQIKRPKVAEYGLDGLERNESGLQRTLHQCKFVLMTLCLVCINILNKLMLYKSMEYISYPTFSIIRSFRLFPAPQSIIGRSISYRMKMSIGMATAGIFIYLFTREEKVESIRYLERLSTLHDPRAIHEYDKVKIVRLSLRFLYFYTKKFLSSSDVPCEEEAFIAGILKNELPPQDYAAPLKDQAQKYYKTLLLLHGNRSKEVVGKAGIKEIFNKMARRNGNKSTPEIDYLALSFVKMICAGQNTSYFHAFLEQRKIAAAAYMAFHSIMEVALEAGQIVLCKRFGVQNDFITIIINLLGALVLCIVLLFHSSGLHDWICRFRKDLFLASSLLYYIRFLSTEEGAIFTEKKDVNRMGLQIGVKFFSLLLSVVLYTHDFTLGHIVGLFLMFISYLININMHSVLLSRWTLSGHVRSRCL</sequence>
<keyword evidence="4 8" id="KW-0812">Transmembrane</keyword>
<keyword evidence="2" id="KW-0813">Transport</keyword>
<evidence type="ECO:0000256" key="4">
    <source>
        <dbReference type="ARBA" id="ARBA00022692"/>
    </source>
</evidence>
<dbReference type="GO" id="GO:0005789">
    <property type="term" value="C:endoplasmic reticulum membrane"/>
    <property type="evidence" value="ECO:0007669"/>
    <property type="project" value="TreeGrafter"/>
</dbReference>
<feature type="transmembrane region" description="Helical" evidence="8">
    <location>
        <begin position="397"/>
        <end position="417"/>
    </location>
</feature>
<comment type="caution">
    <text evidence="9">The sequence shown here is derived from an EMBL/GenBank/DDBJ whole genome shotgun (WGS) entry which is preliminary data.</text>
</comment>
<dbReference type="EMBL" id="AKIJ01000001">
    <property type="protein sequence ID" value="KFG27251.1"/>
    <property type="molecule type" value="Genomic_DNA"/>
</dbReference>
<dbReference type="HOGENOM" id="CLU_553303_0_0_1"/>
<reference evidence="9 10" key="1">
    <citation type="journal article" date="2014" name="Genome Announc.">
        <title>Genome Sequence of the Microsporidian Species Nematocida sp1 Strain ERTm6 (ATCC PRA-372).</title>
        <authorList>
            <person name="Bakowski M.A."/>
            <person name="Priest M."/>
            <person name="Young S."/>
            <person name="Cuomo C.A."/>
            <person name="Troemel E.R."/>
        </authorList>
    </citation>
    <scope>NUCLEOTIDE SEQUENCE [LARGE SCALE GENOMIC DNA]</scope>
    <source>
        <strain evidence="9 10">ERTm6</strain>
    </source>
</reference>
<keyword evidence="10" id="KW-1185">Reference proteome</keyword>
<feature type="transmembrane region" description="Helical" evidence="8">
    <location>
        <begin position="462"/>
        <end position="480"/>
    </location>
</feature>
<proteinExistence type="predicted"/>
<evidence type="ECO:0000256" key="5">
    <source>
        <dbReference type="ARBA" id="ARBA00022989"/>
    </source>
</evidence>
<dbReference type="Proteomes" id="UP000054524">
    <property type="component" value="Unassembled WGS sequence"/>
</dbReference>
<dbReference type="RefSeq" id="XP_052905806.1">
    <property type="nucleotide sequence ID" value="XM_053047981.1"/>
</dbReference>